<dbReference type="AlphaFoldDB" id="A0A4Z2CSC8"/>
<gene>
    <name evidence="1" type="ORF">EWB00_007914</name>
</gene>
<evidence type="ECO:0000313" key="1">
    <source>
        <dbReference type="EMBL" id="TNN07157.1"/>
    </source>
</evidence>
<comment type="caution">
    <text evidence="1">The sequence shown here is derived from an EMBL/GenBank/DDBJ whole genome shotgun (WGS) entry which is preliminary data.</text>
</comment>
<reference evidence="1 2" key="1">
    <citation type="submission" date="2019-03" db="EMBL/GenBank/DDBJ databases">
        <title>An improved genome assembly of the fluke Schistosoma japonicum.</title>
        <authorList>
            <person name="Hu W."/>
            <person name="Luo F."/>
            <person name="Yin M."/>
            <person name="Mo X."/>
            <person name="Sun C."/>
            <person name="Wu Q."/>
            <person name="Zhu B."/>
            <person name="Xiang M."/>
            <person name="Wang J."/>
            <person name="Wang Y."/>
            <person name="Zhang T."/>
            <person name="Xu B."/>
            <person name="Zheng H."/>
            <person name="Feng Z."/>
        </authorList>
    </citation>
    <scope>NUCLEOTIDE SEQUENCE [LARGE SCALE GENOMIC DNA]</scope>
    <source>
        <strain evidence="1">HuSjv2</strain>
        <tissue evidence="1">Worms</tissue>
    </source>
</reference>
<protein>
    <submittedName>
        <fullName evidence="1">Endoglin antigen</fullName>
    </submittedName>
</protein>
<dbReference type="OrthoDB" id="6242802at2759"/>
<dbReference type="EMBL" id="SKCS01000438">
    <property type="protein sequence ID" value="TNN07157.1"/>
    <property type="molecule type" value="Genomic_DNA"/>
</dbReference>
<keyword evidence="2" id="KW-1185">Reference proteome</keyword>
<evidence type="ECO:0000313" key="2">
    <source>
        <dbReference type="Proteomes" id="UP000311919"/>
    </source>
</evidence>
<dbReference type="STRING" id="6182.A0A4Z2CSC8"/>
<dbReference type="Proteomes" id="UP000311919">
    <property type="component" value="Unassembled WGS sequence"/>
</dbReference>
<organism evidence="1 2">
    <name type="scientific">Schistosoma japonicum</name>
    <name type="common">Blood fluke</name>
    <dbReference type="NCBI Taxonomy" id="6182"/>
    <lineage>
        <taxon>Eukaryota</taxon>
        <taxon>Metazoa</taxon>
        <taxon>Spiralia</taxon>
        <taxon>Lophotrochozoa</taxon>
        <taxon>Platyhelminthes</taxon>
        <taxon>Trematoda</taxon>
        <taxon>Digenea</taxon>
        <taxon>Strigeidida</taxon>
        <taxon>Schistosomatoidea</taxon>
        <taxon>Schistosomatidae</taxon>
        <taxon>Schistosoma</taxon>
    </lineage>
</organism>
<name>A0A4Z2CSC8_SCHJA</name>
<feature type="non-terminal residue" evidence="1">
    <location>
        <position position="384"/>
    </location>
</feature>
<accession>A0A4Z2CSC8</accession>
<proteinExistence type="predicted"/>
<sequence length="384" mass="44475">MNKLYRFSLYTIFNVFSIRWTLLYQQIYPTDFQSLNLGSCLINGGDLFCQKYRRHSYCSTQQDECFCLPGYVSVYEMNDSWYTCKPLLTDLYCRMDSDCSYIHGSICHPGVGACVCPSGYEFTFHQFSCFPRVNDISMRPYCIECQKIGGVCLWNDRNGELLLDNDDQDNVQCACPRRSSISVIKEYPYSVICNSFPADIGEECNSINKVCLSQKAVCLRRSIDELHDFTSTQLALYSNVNICICHEGMIPVYQKNLDYFECFVEETDPTIIDCQNCLKSQGKCYQYNIGSIQNEYGCSCPLFKQNTMNTIDGHQCFKDTCPQHYDMNSNMKLNDDLSRIHDKFDQYKQKKLSSKFNTNKMDCKDDFIQIQCNLVSINITFTYP</sequence>